<dbReference type="GO" id="GO:0005524">
    <property type="term" value="F:ATP binding"/>
    <property type="evidence" value="ECO:0007669"/>
    <property type="project" value="UniProtKB-UniRule"/>
</dbReference>
<dbReference type="InterPro" id="IPR053235">
    <property type="entry name" value="Ser_Thr_kinase"/>
</dbReference>
<accession>A0A6A6XI12</accession>
<dbReference type="CDD" id="cd00180">
    <property type="entry name" value="PKc"/>
    <property type="match status" value="1"/>
</dbReference>
<dbReference type="GO" id="GO:0004674">
    <property type="term" value="F:protein serine/threonine kinase activity"/>
    <property type="evidence" value="ECO:0007669"/>
    <property type="project" value="UniProtKB-KW"/>
</dbReference>
<dbReference type="PROSITE" id="PS00107">
    <property type="entry name" value="PROTEIN_KINASE_ATP"/>
    <property type="match status" value="1"/>
</dbReference>
<dbReference type="GO" id="GO:0005737">
    <property type="term" value="C:cytoplasm"/>
    <property type="evidence" value="ECO:0007669"/>
    <property type="project" value="TreeGrafter"/>
</dbReference>
<proteinExistence type="inferred from homology"/>
<protein>
    <submittedName>
        <fullName evidence="6">Kinase-like protein</fullName>
    </submittedName>
</protein>
<dbReference type="InterPro" id="IPR008271">
    <property type="entry name" value="Ser/Thr_kinase_AS"/>
</dbReference>
<dbReference type="AlphaFoldDB" id="A0A6A6XI12"/>
<dbReference type="EMBL" id="MU001856">
    <property type="protein sequence ID" value="KAF2795535.1"/>
    <property type="molecule type" value="Genomic_DNA"/>
</dbReference>
<dbReference type="PANTHER" id="PTHR24361">
    <property type="entry name" value="MITOGEN-ACTIVATED KINASE KINASE KINASE"/>
    <property type="match status" value="1"/>
</dbReference>
<keyword evidence="6" id="KW-0808">Transferase</keyword>
<evidence type="ECO:0000313" key="6">
    <source>
        <dbReference type="EMBL" id="KAF2795535.1"/>
    </source>
</evidence>
<dbReference type="InterPro" id="IPR017441">
    <property type="entry name" value="Protein_kinase_ATP_BS"/>
</dbReference>
<dbReference type="Gene3D" id="3.30.200.20">
    <property type="entry name" value="Phosphorylase Kinase, domain 1"/>
    <property type="match status" value="1"/>
</dbReference>
<dbReference type="Pfam" id="PF00069">
    <property type="entry name" value="Pkinase"/>
    <property type="match status" value="1"/>
</dbReference>
<keyword evidence="1 3" id="KW-0547">Nucleotide-binding</keyword>
<comment type="similarity">
    <text evidence="4">Belongs to the protein kinase superfamily.</text>
</comment>
<evidence type="ECO:0000256" key="2">
    <source>
        <dbReference type="ARBA" id="ARBA00022840"/>
    </source>
</evidence>
<dbReference type="InterPro" id="IPR011009">
    <property type="entry name" value="Kinase-like_dom_sf"/>
</dbReference>
<evidence type="ECO:0000256" key="1">
    <source>
        <dbReference type="ARBA" id="ARBA00022741"/>
    </source>
</evidence>
<dbReference type="Proteomes" id="UP000799757">
    <property type="component" value="Unassembled WGS sequence"/>
</dbReference>
<feature type="binding site" evidence="3">
    <location>
        <position position="149"/>
    </location>
    <ligand>
        <name>ATP</name>
        <dbReference type="ChEBI" id="CHEBI:30616"/>
    </ligand>
</feature>
<keyword evidence="2 3" id="KW-0067">ATP-binding</keyword>
<dbReference type="PROSITE" id="PS50011">
    <property type="entry name" value="PROTEIN_KINASE_DOM"/>
    <property type="match status" value="1"/>
</dbReference>
<dbReference type="OrthoDB" id="4062651at2759"/>
<dbReference type="SMART" id="SM00220">
    <property type="entry name" value="S_TKc"/>
    <property type="match status" value="1"/>
</dbReference>
<evidence type="ECO:0000256" key="3">
    <source>
        <dbReference type="PROSITE-ProRule" id="PRU10141"/>
    </source>
</evidence>
<organism evidence="6 7">
    <name type="scientific">Melanomma pulvis-pyrius CBS 109.77</name>
    <dbReference type="NCBI Taxonomy" id="1314802"/>
    <lineage>
        <taxon>Eukaryota</taxon>
        <taxon>Fungi</taxon>
        <taxon>Dikarya</taxon>
        <taxon>Ascomycota</taxon>
        <taxon>Pezizomycotina</taxon>
        <taxon>Dothideomycetes</taxon>
        <taxon>Pleosporomycetidae</taxon>
        <taxon>Pleosporales</taxon>
        <taxon>Melanommataceae</taxon>
        <taxon>Melanomma</taxon>
    </lineage>
</organism>
<keyword evidence="6" id="KW-0418">Kinase</keyword>
<keyword evidence="4" id="KW-0723">Serine/threonine-protein kinase</keyword>
<name>A0A6A6XI12_9PLEO</name>
<keyword evidence="7" id="KW-1185">Reference proteome</keyword>
<feature type="domain" description="Protein kinase" evidence="5">
    <location>
        <begin position="122"/>
        <end position="402"/>
    </location>
</feature>
<dbReference type="SUPFAM" id="SSF56112">
    <property type="entry name" value="Protein kinase-like (PK-like)"/>
    <property type="match status" value="1"/>
</dbReference>
<gene>
    <name evidence="6" type="ORF">K505DRAFT_11961</name>
</gene>
<evidence type="ECO:0000313" key="7">
    <source>
        <dbReference type="Proteomes" id="UP000799757"/>
    </source>
</evidence>
<reference evidence="6" key="1">
    <citation type="journal article" date="2020" name="Stud. Mycol.">
        <title>101 Dothideomycetes genomes: a test case for predicting lifestyles and emergence of pathogens.</title>
        <authorList>
            <person name="Haridas S."/>
            <person name="Albert R."/>
            <person name="Binder M."/>
            <person name="Bloem J."/>
            <person name="Labutti K."/>
            <person name="Salamov A."/>
            <person name="Andreopoulos B."/>
            <person name="Baker S."/>
            <person name="Barry K."/>
            <person name="Bills G."/>
            <person name="Bluhm B."/>
            <person name="Cannon C."/>
            <person name="Castanera R."/>
            <person name="Culley D."/>
            <person name="Daum C."/>
            <person name="Ezra D."/>
            <person name="Gonzalez J."/>
            <person name="Henrissat B."/>
            <person name="Kuo A."/>
            <person name="Liang C."/>
            <person name="Lipzen A."/>
            <person name="Lutzoni F."/>
            <person name="Magnuson J."/>
            <person name="Mondo S."/>
            <person name="Nolan M."/>
            <person name="Ohm R."/>
            <person name="Pangilinan J."/>
            <person name="Park H.-J."/>
            <person name="Ramirez L."/>
            <person name="Alfaro M."/>
            <person name="Sun H."/>
            <person name="Tritt A."/>
            <person name="Yoshinaga Y."/>
            <person name="Zwiers L.-H."/>
            <person name="Turgeon B."/>
            <person name="Goodwin S."/>
            <person name="Spatafora J."/>
            <person name="Crous P."/>
            <person name="Grigoriev I."/>
        </authorList>
    </citation>
    <scope>NUCLEOTIDE SEQUENCE</scope>
    <source>
        <strain evidence="6">CBS 109.77</strain>
    </source>
</reference>
<sequence length="446" mass="50387">MASLKVDTAEHGATFVLRIHRALARCKFEEGKREEAIQSVVRIDTEFKRSVEGTLQSSLDLIMFYNADSSTKSEAIELSRAIFFDVDVRLNRDQAWAYHRKLSALNTTHFTYESVVNNPLPITVLENVGTGAYATVESIEIGSRLYARKSIALPRYSQNRIRQTIQNEISVIRALAHPHIVEVYCTYEEKSRFAIILQPLASCDLEAFIEQHNDASDPGIGHQRLIWKWLRCLANTLAFIHSKGIRHKDIKTRNILVKDFEVIFADFGSSHAFMDEGTSITEGPAFGHTLMYCAPEVVSWANRGRSADVFSLGCVFTEMATSLDNRSISDYYEFRSRETEGHTGETHAYYATLDLVEEWFVSNSTSLEVLSLYMEVVKPMLDKNAGSRPTASNASDAIQACFKHRTGEFLTTCSKCFPMQWDSAPDDATIIPNAYPEDEVNRIDAW</sequence>
<dbReference type="InterPro" id="IPR000719">
    <property type="entry name" value="Prot_kinase_dom"/>
</dbReference>
<dbReference type="Gene3D" id="1.10.510.10">
    <property type="entry name" value="Transferase(Phosphotransferase) domain 1"/>
    <property type="match status" value="1"/>
</dbReference>
<evidence type="ECO:0000256" key="4">
    <source>
        <dbReference type="RuleBase" id="RU000304"/>
    </source>
</evidence>
<dbReference type="PROSITE" id="PS00108">
    <property type="entry name" value="PROTEIN_KINASE_ST"/>
    <property type="match status" value="1"/>
</dbReference>
<evidence type="ECO:0000259" key="5">
    <source>
        <dbReference type="PROSITE" id="PS50011"/>
    </source>
</evidence>